<protein>
    <submittedName>
        <fullName evidence="2">Uncharacterized protein</fullName>
    </submittedName>
</protein>
<accession>A0ABU9B322</accession>
<keyword evidence="1" id="KW-0732">Signal</keyword>
<dbReference type="Proteomes" id="UP001371305">
    <property type="component" value="Unassembled WGS sequence"/>
</dbReference>
<name>A0ABU9B322_9BACT</name>
<dbReference type="EMBL" id="JBBUKT010000010">
    <property type="protein sequence ID" value="MEK7953235.1"/>
    <property type="molecule type" value="Genomic_DNA"/>
</dbReference>
<evidence type="ECO:0000313" key="2">
    <source>
        <dbReference type="EMBL" id="MEK7953235.1"/>
    </source>
</evidence>
<evidence type="ECO:0000313" key="3">
    <source>
        <dbReference type="Proteomes" id="UP001371305"/>
    </source>
</evidence>
<dbReference type="RefSeq" id="WP_341406998.1">
    <property type="nucleotide sequence ID" value="NZ_JBBUKT010000010.1"/>
</dbReference>
<feature type="signal peptide" evidence="1">
    <location>
        <begin position="1"/>
        <end position="19"/>
    </location>
</feature>
<gene>
    <name evidence="2" type="ORF">WKV53_22165</name>
</gene>
<reference evidence="2 3" key="1">
    <citation type="submission" date="2024-04" db="EMBL/GenBank/DDBJ databases">
        <title>Luteolibacter sp. isolated from soil.</title>
        <authorList>
            <person name="An J."/>
        </authorList>
    </citation>
    <scope>NUCLEOTIDE SEQUENCE [LARGE SCALE GENOMIC DNA]</scope>
    <source>
        <strain evidence="2 3">Y139</strain>
    </source>
</reference>
<organism evidence="2 3">
    <name type="scientific">Luteolibacter soli</name>
    <dbReference type="NCBI Taxonomy" id="3135280"/>
    <lineage>
        <taxon>Bacteria</taxon>
        <taxon>Pseudomonadati</taxon>
        <taxon>Verrucomicrobiota</taxon>
        <taxon>Verrucomicrobiia</taxon>
        <taxon>Verrucomicrobiales</taxon>
        <taxon>Verrucomicrobiaceae</taxon>
        <taxon>Luteolibacter</taxon>
    </lineage>
</organism>
<keyword evidence="3" id="KW-1185">Reference proteome</keyword>
<proteinExistence type="predicted"/>
<comment type="caution">
    <text evidence="2">The sequence shown here is derived from an EMBL/GenBank/DDBJ whole genome shotgun (WGS) entry which is preliminary data.</text>
</comment>
<feature type="chain" id="PRO_5046827766" evidence="1">
    <location>
        <begin position="20"/>
        <end position="215"/>
    </location>
</feature>
<sequence length="215" mass="22584">MKTFLPAILLLAFAVPAGAEPEAKPAAEPENVDAARMNAASTVKNLKQLYLSLIDFDTDYGAFPNDETAQDVTDATGTTLTFKGGSSNAYLRQLLAMGVKTEKIFQIGGAKAPDDDFKDDSKALAKGECGIAYVTGLTTSNDPSIPLAFAPLVPGKLEFDPGPLGGKAVILRIDGSLKIETITAKGEVVTADGKSILDPAQPYWNGKKPKVALPE</sequence>
<evidence type="ECO:0000256" key="1">
    <source>
        <dbReference type="SAM" id="SignalP"/>
    </source>
</evidence>